<feature type="non-terminal residue" evidence="1">
    <location>
        <position position="1"/>
    </location>
</feature>
<name>A0ABN9R319_9DINO</name>
<evidence type="ECO:0000313" key="2">
    <source>
        <dbReference type="Proteomes" id="UP001189429"/>
    </source>
</evidence>
<dbReference type="EMBL" id="CAUYUJ010005002">
    <property type="protein sequence ID" value="CAK0811862.1"/>
    <property type="molecule type" value="Genomic_DNA"/>
</dbReference>
<accession>A0ABN9R319</accession>
<organism evidence="1 2">
    <name type="scientific">Prorocentrum cordatum</name>
    <dbReference type="NCBI Taxonomy" id="2364126"/>
    <lineage>
        <taxon>Eukaryota</taxon>
        <taxon>Sar</taxon>
        <taxon>Alveolata</taxon>
        <taxon>Dinophyceae</taxon>
        <taxon>Prorocentrales</taxon>
        <taxon>Prorocentraceae</taxon>
        <taxon>Prorocentrum</taxon>
    </lineage>
</organism>
<proteinExistence type="predicted"/>
<sequence>QSYANRYRRPGWRSQRGTLMGPGAVAGVNIISGMWKQSGTGSAMLGDVLQQWDESHDHMEELRRLFRNDLNSLRTFARKSRGEKRALAGELCDALEHLLGMSDAGLQFVYCEIAKVVTLNYNLHKRYWRLSKLRGDVGNAAGSEGEGDGHESDNDD</sequence>
<dbReference type="Proteomes" id="UP001189429">
    <property type="component" value="Unassembled WGS sequence"/>
</dbReference>
<comment type="caution">
    <text evidence="1">The sequence shown here is derived from an EMBL/GenBank/DDBJ whole genome shotgun (WGS) entry which is preliminary data.</text>
</comment>
<keyword evidence="2" id="KW-1185">Reference proteome</keyword>
<evidence type="ECO:0000313" key="1">
    <source>
        <dbReference type="EMBL" id="CAK0811862.1"/>
    </source>
</evidence>
<protein>
    <submittedName>
        <fullName evidence="1">Uncharacterized protein</fullName>
    </submittedName>
</protein>
<reference evidence="1" key="1">
    <citation type="submission" date="2023-10" db="EMBL/GenBank/DDBJ databases">
        <authorList>
            <person name="Chen Y."/>
            <person name="Shah S."/>
            <person name="Dougan E. K."/>
            <person name="Thang M."/>
            <person name="Chan C."/>
        </authorList>
    </citation>
    <scope>NUCLEOTIDE SEQUENCE [LARGE SCALE GENOMIC DNA]</scope>
</reference>
<gene>
    <name evidence="1" type="ORF">PCOR1329_LOCUS16323</name>
</gene>